<dbReference type="EMBL" id="JXTB01000077">
    <property type="protein sequence ID" value="PON66720.1"/>
    <property type="molecule type" value="Genomic_DNA"/>
</dbReference>
<keyword evidence="1" id="KW-0472">Membrane</keyword>
<name>A0A2P5D090_PARAD</name>
<dbReference type="PANTHER" id="PTHR23516:SF2">
    <property type="entry name" value="MOLYBDATE-ANION TRANSPORTER"/>
    <property type="match status" value="1"/>
</dbReference>
<dbReference type="OrthoDB" id="263957at2759"/>
<dbReference type="STRING" id="3476.A0A2P5D090"/>
<evidence type="ECO:0000256" key="1">
    <source>
        <dbReference type="SAM" id="Phobius"/>
    </source>
</evidence>
<dbReference type="AlphaFoldDB" id="A0A2P5D090"/>
<dbReference type="Pfam" id="PF05631">
    <property type="entry name" value="MFS_5"/>
    <property type="match status" value="1"/>
</dbReference>
<proteinExistence type="predicted"/>
<dbReference type="Proteomes" id="UP000237105">
    <property type="component" value="Unassembled WGS sequence"/>
</dbReference>
<evidence type="ECO:0000313" key="3">
    <source>
        <dbReference type="Proteomes" id="UP000237105"/>
    </source>
</evidence>
<sequence>MAVIIESSVWEPNPWLYILLFMASLFSLIAFPYASKKYSITTRTPNIFDHGISSSSSSFLRFQRSFLLFYSLASVLEGLWSAFGEVEFAYYGVRREQIVLSLCIGSAAALLFGTFLGVLSDLM</sequence>
<dbReference type="PANTHER" id="PTHR23516">
    <property type="entry name" value="SAM (S-ADENOSYL METHIONINE) TRANSPORTER"/>
    <property type="match status" value="1"/>
</dbReference>
<keyword evidence="1" id="KW-0812">Transmembrane</keyword>
<dbReference type="InterPro" id="IPR008509">
    <property type="entry name" value="MOT2/MFSD5"/>
</dbReference>
<keyword evidence="1" id="KW-1133">Transmembrane helix</keyword>
<comment type="caution">
    <text evidence="2">The sequence shown here is derived from an EMBL/GenBank/DDBJ whole genome shotgun (WGS) entry which is preliminary data.</text>
</comment>
<evidence type="ECO:0000313" key="2">
    <source>
        <dbReference type="EMBL" id="PON66720.1"/>
    </source>
</evidence>
<reference evidence="3" key="1">
    <citation type="submission" date="2016-06" db="EMBL/GenBank/DDBJ databases">
        <title>Parallel loss of symbiosis genes in relatives of nitrogen-fixing non-legume Parasponia.</title>
        <authorList>
            <person name="Van Velzen R."/>
            <person name="Holmer R."/>
            <person name="Bu F."/>
            <person name="Rutten L."/>
            <person name="Van Zeijl A."/>
            <person name="Liu W."/>
            <person name="Santuari L."/>
            <person name="Cao Q."/>
            <person name="Sharma T."/>
            <person name="Shen D."/>
            <person name="Roswanjaya Y."/>
            <person name="Wardhani T."/>
            <person name="Kalhor M.S."/>
            <person name="Jansen J."/>
            <person name="Van den Hoogen J."/>
            <person name="Gungor B."/>
            <person name="Hartog M."/>
            <person name="Hontelez J."/>
            <person name="Verver J."/>
            <person name="Yang W.-C."/>
            <person name="Schijlen E."/>
            <person name="Repin R."/>
            <person name="Schilthuizen M."/>
            <person name="Schranz E."/>
            <person name="Heidstra R."/>
            <person name="Miyata K."/>
            <person name="Fedorova E."/>
            <person name="Kohlen W."/>
            <person name="Bisseling T."/>
            <person name="Smit S."/>
            <person name="Geurts R."/>
        </authorList>
    </citation>
    <scope>NUCLEOTIDE SEQUENCE [LARGE SCALE GENOMIC DNA]</scope>
    <source>
        <strain evidence="3">cv. WU1-14</strain>
    </source>
</reference>
<organism evidence="2 3">
    <name type="scientific">Parasponia andersonii</name>
    <name type="common">Sponia andersonii</name>
    <dbReference type="NCBI Taxonomy" id="3476"/>
    <lineage>
        <taxon>Eukaryota</taxon>
        <taxon>Viridiplantae</taxon>
        <taxon>Streptophyta</taxon>
        <taxon>Embryophyta</taxon>
        <taxon>Tracheophyta</taxon>
        <taxon>Spermatophyta</taxon>
        <taxon>Magnoliopsida</taxon>
        <taxon>eudicotyledons</taxon>
        <taxon>Gunneridae</taxon>
        <taxon>Pentapetalae</taxon>
        <taxon>rosids</taxon>
        <taxon>fabids</taxon>
        <taxon>Rosales</taxon>
        <taxon>Cannabaceae</taxon>
        <taxon>Parasponia</taxon>
    </lineage>
</organism>
<dbReference type="GO" id="GO:0016020">
    <property type="term" value="C:membrane"/>
    <property type="evidence" value="ECO:0007669"/>
    <property type="project" value="InterPro"/>
</dbReference>
<protein>
    <submittedName>
        <fullName evidence="2">Molybdate-anion transporter</fullName>
    </submittedName>
</protein>
<keyword evidence="3" id="KW-1185">Reference proteome</keyword>
<feature type="transmembrane region" description="Helical" evidence="1">
    <location>
        <begin position="66"/>
        <end position="83"/>
    </location>
</feature>
<accession>A0A2P5D090</accession>
<gene>
    <name evidence="2" type="ORF">PanWU01x14_107570</name>
</gene>
<feature type="transmembrane region" description="Helical" evidence="1">
    <location>
        <begin position="15"/>
        <end position="34"/>
    </location>
</feature>
<feature type="transmembrane region" description="Helical" evidence="1">
    <location>
        <begin position="98"/>
        <end position="119"/>
    </location>
</feature>
<dbReference type="GO" id="GO:0015098">
    <property type="term" value="F:molybdate ion transmembrane transporter activity"/>
    <property type="evidence" value="ECO:0007669"/>
    <property type="project" value="InterPro"/>
</dbReference>